<evidence type="ECO:0000259" key="5">
    <source>
        <dbReference type="PROSITE" id="PS51192"/>
    </source>
</evidence>
<dbReference type="AlphaFoldDB" id="A0L7C3"/>
<dbReference type="eggNOG" id="COG0553">
    <property type="taxonomic scope" value="Bacteria"/>
</dbReference>
<dbReference type="HOGENOM" id="CLU_307750_0_0_5"/>
<dbReference type="InterPro" id="IPR000330">
    <property type="entry name" value="SNF2_N"/>
</dbReference>
<dbReference type="EMBL" id="CP000471">
    <property type="protein sequence ID" value="ABK43866.1"/>
    <property type="molecule type" value="Genomic_DNA"/>
</dbReference>
<keyword evidence="4" id="KW-0067">ATP-binding</keyword>
<dbReference type="CDD" id="cd18011">
    <property type="entry name" value="DEXDc_RapA"/>
    <property type="match status" value="1"/>
</dbReference>
<dbReference type="RefSeq" id="WP_011713020.1">
    <property type="nucleotide sequence ID" value="NC_008576.1"/>
</dbReference>
<dbReference type="PROSITE" id="PS51194">
    <property type="entry name" value="HELICASE_CTER"/>
    <property type="match status" value="1"/>
</dbReference>
<dbReference type="Proteomes" id="UP000002586">
    <property type="component" value="Chromosome"/>
</dbReference>
<dbReference type="InterPro" id="IPR001650">
    <property type="entry name" value="Helicase_C-like"/>
</dbReference>
<name>A0L7C3_MAGMM</name>
<gene>
    <name evidence="7" type="ordered locus">Mmc1_1355</name>
</gene>
<organism evidence="7 8">
    <name type="scientific">Magnetococcus marinus (strain ATCC BAA-1437 / JCM 17883 / MC-1)</name>
    <dbReference type="NCBI Taxonomy" id="156889"/>
    <lineage>
        <taxon>Bacteria</taxon>
        <taxon>Pseudomonadati</taxon>
        <taxon>Pseudomonadota</taxon>
        <taxon>Magnetococcia</taxon>
        <taxon>Magnetococcales</taxon>
        <taxon>Magnetococcaceae</taxon>
        <taxon>Magnetococcus</taxon>
    </lineage>
</organism>
<protein>
    <submittedName>
        <fullName evidence="7">Helicase domain protein</fullName>
    </submittedName>
</protein>
<dbReference type="Gene3D" id="3.40.50.10810">
    <property type="entry name" value="Tandem AAA-ATPase domain"/>
    <property type="match status" value="1"/>
</dbReference>
<evidence type="ECO:0000313" key="7">
    <source>
        <dbReference type="EMBL" id="ABK43866.1"/>
    </source>
</evidence>
<keyword evidence="2" id="KW-0378">Hydrolase</keyword>
<dbReference type="SMART" id="SM00490">
    <property type="entry name" value="HELICc"/>
    <property type="match status" value="1"/>
</dbReference>
<dbReference type="Pfam" id="PF00271">
    <property type="entry name" value="Helicase_C"/>
    <property type="match status" value="1"/>
</dbReference>
<dbReference type="Pfam" id="PF00176">
    <property type="entry name" value="SNF2-rel_dom"/>
    <property type="match status" value="1"/>
</dbReference>
<reference evidence="7 8" key="2">
    <citation type="journal article" date="2012" name="Int. J. Syst. Evol. Microbiol.">
        <title>Magnetococcus marinus gen. nov., sp. nov., a marine, magnetotactic bacterium that represents a novel lineage (Magnetococcaceae fam. nov.; Magnetococcales ord. nov.) at the base of the Alphaproteobacteria.</title>
        <authorList>
            <person name="Bazylinski D.A."/>
            <person name="Williams T.J."/>
            <person name="Lefevre C.T."/>
            <person name="Berg R.J."/>
            <person name="Zhang C.L."/>
            <person name="Bowser S.S."/>
            <person name="Dean A.J."/>
            <person name="Beveridge T.J."/>
        </authorList>
    </citation>
    <scope>NUCLEOTIDE SEQUENCE [LARGE SCALE GENOMIC DNA]</scope>
    <source>
        <strain evidence="8">ATCC BAA-1437 / JCM 17883 / MC-1</strain>
    </source>
</reference>
<feature type="domain" description="Helicase ATP-binding" evidence="5">
    <location>
        <begin position="122"/>
        <end position="295"/>
    </location>
</feature>
<dbReference type="PANTHER" id="PTHR45766:SF6">
    <property type="entry name" value="SWI_SNF-RELATED MATRIX-ASSOCIATED ACTIN-DEPENDENT REGULATOR OF CHROMATIN SUBFAMILY A-LIKE PROTEIN 1"/>
    <property type="match status" value="1"/>
</dbReference>
<dbReference type="InterPro" id="IPR049730">
    <property type="entry name" value="SNF2/RAD54-like_C"/>
</dbReference>
<evidence type="ECO:0000259" key="6">
    <source>
        <dbReference type="PROSITE" id="PS51194"/>
    </source>
</evidence>
<sequence length="954" mass="109283">MSGMNWSKTSFAPGARILARDAEWLIRRVDNTSTGGQALKVVGISELVRDKEAIFLTEIDDKIEVLDPAKTNLVQDESSGYRSSLLYLESLLRQTPPTDERIYTGHRAAMDAVPYQLDPAIQALQQPRQRILIADSVGLGKTLEAGILVSELIRRGRGKRILVAAVKSMLTQFQKEFWSRFTIPLTRLDSIGLQRIRSRIPTNHNPFHYFDKSIVSIDTLKQDAEYRTYLENAWWDIIIIDEAHNVAERGKGASLRSRLAKLLSTRSDTLIMLSATPHDGSAESFASLMNMLDPTAIANPGEYTKDEIQGLFIRRFKKDIQSQVASAFKERKIATAPCDASPVEEAAFDTLTATRFAKLDRGKGAGELFKTTLEKSLFSSPMACMQTIGNRIRQLEKQENPDLQEDIGVLKVLAEEVRQITPEHFTKYQRLVQAIRRDFGWDGKNTADRLVLFTERIETLKFLAEHLPRDLKLKDKQVEILHGSMSDVEQQQVVEAFGKDEEPVRLLIASDVASEGINLHYLCHRMIHFDIPWSLMVFQQRNGRIDRYGQEQTPHIVYLTTNSQNDKIRGDMRILELLIQKDEQATKNIGDPAAFMGVYDINEEERLTAEAMEASKTPEQFEAERQSKPEEQWDVLSMIMGNTPPPAGEMATDNKARMPALFADDYAYLEAALSHLGENRDLQVRMDAQAKMVEFTAPKELKQRFRFLPREIWPENGQFSLSQDRDVIQQEIKRSRKDENAWPTIHYLWEQNPMMQWVNDQVLAAFKRHEAPVIWLNQGLGGDETVFLMSGLIPNRKGHPLVHRWFGVGFQGKDFSEIEELDTLLGRTGLGKRLIPNPMVYMDDFLLKQLLPKAVERARGWMSGQRNDFEDHINPKLNDQLKRLEGLRGRQFQQLELRFDDLKQAASIVESRKEQEKRRIDTLFDTYLEWVEDTMTTEEHAYIQVAAVLVGRQR</sequence>
<dbReference type="Gene3D" id="3.40.50.300">
    <property type="entry name" value="P-loop containing nucleotide triphosphate hydrolases"/>
    <property type="match status" value="1"/>
</dbReference>
<dbReference type="GO" id="GO:0005524">
    <property type="term" value="F:ATP binding"/>
    <property type="evidence" value="ECO:0007669"/>
    <property type="project" value="UniProtKB-KW"/>
</dbReference>
<dbReference type="PROSITE" id="PS51192">
    <property type="entry name" value="HELICASE_ATP_BIND_1"/>
    <property type="match status" value="1"/>
</dbReference>
<dbReference type="SMART" id="SM00487">
    <property type="entry name" value="DEXDc"/>
    <property type="match status" value="1"/>
</dbReference>
<keyword evidence="3 7" id="KW-0347">Helicase</keyword>
<dbReference type="GO" id="GO:0016787">
    <property type="term" value="F:hydrolase activity"/>
    <property type="evidence" value="ECO:0007669"/>
    <property type="project" value="UniProtKB-KW"/>
</dbReference>
<evidence type="ECO:0000313" key="8">
    <source>
        <dbReference type="Proteomes" id="UP000002586"/>
    </source>
</evidence>
<dbReference type="SUPFAM" id="SSF52540">
    <property type="entry name" value="P-loop containing nucleoside triphosphate hydrolases"/>
    <property type="match status" value="2"/>
</dbReference>
<dbReference type="PANTHER" id="PTHR45766">
    <property type="entry name" value="DNA ANNEALING HELICASE AND ENDONUCLEASE ZRANB3 FAMILY MEMBER"/>
    <property type="match status" value="1"/>
</dbReference>
<reference evidence="8" key="1">
    <citation type="journal article" date="2009" name="Appl. Environ. Microbiol.">
        <title>Complete genome sequence of the chemolithoautotrophic marine magnetotactic coccus strain MC-1.</title>
        <authorList>
            <person name="Schubbe S."/>
            <person name="Williams T.J."/>
            <person name="Xie G."/>
            <person name="Kiss H.E."/>
            <person name="Brettin T.S."/>
            <person name="Martinez D."/>
            <person name="Ross C.A."/>
            <person name="Schuler D."/>
            <person name="Cox B.L."/>
            <person name="Nealson K.H."/>
            <person name="Bazylinski D.A."/>
        </authorList>
    </citation>
    <scope>NUCLEOTIDE SEQUENCE [LARGE SCALE GENOMIC DNA]</scope>
    <source>
        <strain evidence="8">ATCC BAA-1437 / JCM 17883 / MC-1</strain>
    </source>
</reference>
<evidence type="ECO:0000256" key="2">
    <source>
        <dbReference type="ARBA" id="ARBA00022801"/>
    </source>
</evidence>
<feature type="domain" description="Helicase C-terminal" evidence="6">
    <location>
        <begin position="427"/>
        <end position="593"/>
    </location>
</feature>
<evidence type="ECO:0000256" key="3">
    <source>
        <dbReference type="ARBA" id="ARBA00022806"/>
    </source>
</evidence>
<dbReference type="KEGG" id="mgm:Mmc1_1355"/>
<dbReference type="GO" id="GO:0004386">
    <property type="term" value="F:helicase activity"/>
    <property type="evidence" value="ECO:0007669"/>
    <property type="project" value="UniProtKB-KW"/>
</dbReference>
<keyword evidence="1" id="KW-0547">Nucleotide-binding</keyword>
<dbReference type="InterPro" id="IPR057342">
    <property type="entry name" value="DEXDc_RapA"/>
</dbReference>
<dbReference type="InterPro" id="IPR027417">
    <property type="entry name" value="P-loop_NTPase"/>
</dbReference>
<proteinExistence type="predicted"/>
<dbReference type="InterPro" id="IPR038718">
    <property type="entry name" value="SNF2-like_sf"/>
</dbReference>
<evidence type="ECO:0000256" key="4">
    <source>
        <dbReference type="ARBA" id="ARBA00022840"/>
    </source>
</evidence>
<keyword evidence="8" id="KW-1185">Reference proteome</keyword>
<dbReference type="InterPro" id="IPR014001">
    <property type="entry name" value="Helicase_ATP-bd"/>
</dbReference>
<accession>A0L7C3</accession>
<dbReference type="CDD" id="cd18793">
    <property type="entry name" value="SF2_C_SNF"/>
    <property type="match status" value="1"/>
</dbReference>
<dbReference type="STRING" id="156889.Mmc1_1355"/>
<evidence type="ECO:0000256" key="1">
    <source>
        <dbReference type="ARBA" id="ARBA00022741"/>
    </source>
</evidence>